<dbReference type="GO" id="GO:0016866">
    <property type="term" value="F:intramolecular transferase activity"/>
    <property type="evidence" value="ECO:0007669"/>
    <property type="project" value="InterPro"/>
</dbReference>
<dbReference type="SUPFAM" id="SSF52242">
    <property type="entry name" value="Cobalamin (vitamin B12)-binding domain"/>
    <property type="match status" value="1"/>
</dbReference>
<evidence type="ECO:0000256" key="5">
    <source>
        <dbReference type="ARBA" id="ARBA00023285"/>
    </source>
</evidence>
<dbReference type="Gene3D" id="3.20.20.240">
    <property type="entry name" value="Methylmalonyl-CoA mutase"/>
    <property type="match status" value="1"/>
</dbReference>
<gene>
    <name evidence="7" type="ORF">EHO60_12770</name>
</gene>
<name>A0A4R9GAY8_9LEPT</name>
<dbReference type="AlphaFoldDB" id="A0A4R9GAY8"/>
<evidence type="ECO:0000256" key="3">
    <source>
        <dbReference type="ARBA" id="ARBA00022628"/>
    </source>
</evidence>
<dbReference type="OrthoDB" id="9762378at2"/>
<dbReference type="GO" id="GO:0031419">
    <property type="term" value="F:cobalamin binding"/>
    <property type="evidence" value="ECO:0007669"/>
    <property type="project" value="UniProtKB-KW"/>
</dbReference>
<sequence>MSEKLFSEFPPVSTEDWKNQILKDLKGADFEKKLVWETGEGFKVQPFYRKENLADLDWSVQNLPGTFPYTRSTRKLTNEWNIRQDIDSPDLSTAKKLAAESVSNGVDSIGFVIENSTSGRRGIPLKRKEDLEFLLEELPFQDVTLHFVAEETSPLIHKWLPKIKPLVGGLGYDPLRILSRHGHSGGHGIQALKPILEEYAATWPNFRGLTIHSSTFRDSGSEIVEELAFTLALGSEYLFLLSEAGLKPETVNSQMILQFVVGPDYFLEIAKFRAARTLWSRIFQAYSSDSGETSLPFLSAETAKYNYGVYDVYNNMLRATTEAMAAAIGGAEVISVLPFDHLLQPADSFSLRIARNVQLLMRHESHLGKVVDPASGSYYLEKLTDSIADEAWKIFCEIEAEGGFLASLQSGKIQERISNSRKRKEENYATRKEISLGTTQYPNVQDKIASGKLNKSFFMGSVEPKPGEWTCTAIPEYFVGDAVETIRLRTEEWEKKNGRSSKILLLPVGDLKMKKARAIFALNFLGCGGFNVIDPGSYETVEDVKEGIRKEKPDALVFCSSDEEVLKWAQEILSGSDGKSGPIPLVAGLPKDSKSDLEALGVQGFLHILSNLLDTLTDLQKRLGIQ</sequence>
<evidence type="ECO:0000256" key="2">
    <source>
        <dbReference type="ARBA" id="ARBA00008465"/>
    </source>
</evidence>
<organism evidence="7 8">
    <name type="scientific">Leptospira fletcheri</name>
    <dbReference type="NCBI Taxonomy" id="2484981"/>
    <lineage>
        <taxon>Bacteria</taxon>
        <taxon>Pseudomonadati</taxon>
        <taxon>Spirochaetota</taxon>
        <taxon>Spirochaetia</taxon>
        <taxon>Leptospirales</taxon>
        <taxon>Leptospiraceae</taxon>
        <taxon>Leptospira</taxon>
    </lineage>
</organism>
<evidence type="ECO:0000256" key="4">
    <source>
        <dbReference type="ARBA" id="ARBA00023235"/>
    </source>
</evidence>
<dbReference type="InterPro" id="IPR036724">
    <property type="entry name" value="Cobalamin-bd_sf"/>
</dbReference>
<comment type="similarity">
    <text evidence="2">Belongs to the methylmalonyl-CoA mutase family.</text>
</comment>
<evidence type="ECO:0000313" key="7">
    <source>
        <dbReference type="EMBL" id="TGK08902.1"/>
    </source>
</evidence>
<keyword evidence="8" id="KW-1185">Reference proteome</keyword>
<dbReference type="SUPFAM" id="SSF51703">
    <property type="entry name" value="Cobalamin (vitamin B12)-dependent enzymes"/>
    <property type="match status" value="1"/>
</dbReference>
<reference evidence="7" key="1">
    <citation type="journal article" date="2019" name="PLoS Negl. Trop. Dis.">
        <title>Revisiting the worldwide diversity of Leptospira species in the environment.</title>
        <authorList>
            <person name="Vincent A.T."/>
            <person name="Schiettekatte O."/>
            <person name="Bourhy P."/>
            <person name="Veyrier F.J."/>
            <person name="Picardeau M."/>
        </authorList>
    </citation>
    <scope>NUCLEOTIDE SEQUENCE [LARGE SCALE GENOMIC DNA]</scope>
    <source>
        <strain evidence="7">SSW15</strain>
    </source>
</reference>
<keyword evidence="5" id="KW-0170">Cobalt</keyword>
<dbReference type="InterPro" id="IPR016176">
    <property type="entry name" value="Cbl-dep_enz_cat"/>
</dbReference>
<comment type="caution">
    <text evidence="7">The sequence shown here is derived from an EMBL/GenBank/DDBJ whole genome shotgun (WGS) entry which is preliminary data.</text>
</comment>
<dbReference type="GO" id="GO:0046872">
    <property type="term" value="F:metal ion binding"/>
    <property type="evidence" value="ECO:0007669"/>
    <property type="project" value="InterPro"/>
</dbReference>
<dbReference type="Gene3D" id="3.40.50.280">
    <property type="entry name" value="Cobalamin-binding domain"/>
    <property type="match status" value="1"/>
</dbReference>
<evidence type="ECO:0000313" key="8">
    <source>
        <dbReference type="Proteomes" id="UP000298458"/>
    </source>
</evidence>
<evidence type="ECO:0000256" key="1">
    <source>
        <dbReference type="ARBA" id="ARBA00001922"/>
    </source>
</evidence>
<dbReference type="PANTHER" id="PTHR48101:SF1">
    <property type="entry name" value="METHYLMALONYL-COA MUTASE, LARGE SUBUNIT"/>
    <property type="match status" value="1"/>
</dbReference>
<keyword evidence="3" id="KW-0846">Cobalamin</keyword>
<comment type="cofactor">
    <cofactor evidence="1">
        <name>adenosylcob(III)alamin</name>
        <dbReference type="ChEBI" id="CHEBI:18408"/>
    </cofactor>
</comment>
<dbReference type="EMBL" id="RQET01000009">
    <property type="protein sequence ID" value="TGK08902.1"/>
    <property type="molecule type" value="Genomic_DNA"/>
</dbReference>
<keyword evidence="4" id="KW-0413">Isomerase</keyword>
<evidence type="ECO:0000259" key="6">
    <source>
        <dbReference type="Pfam" id="PF01642"/>
    </source>
</evidence>
<dbReference type="Proteomes" id="UP000298458">
    <property type="component" value="Unassembled WGS sequence"/>
</dbReference>
<feature type="domain" description="Methylmalonyl-CoA mutase alpha/beta chain catalytic" evidence="6">
    <location>
        <begin position="38"/>
        <end position="445"/>
    </location>
</feature>
<dbReference type="PANTHER" id="PTHR48101">
    <property type="entry name" value="METHYLMALONYL-COA MUTASE, MITOCHONDRIAL-RELATED"/>
    <property type="match status" value="1"/>
</dbReference>
<proteinExistence type="inferred from homology"/>
<dbReference type="CDD" id="cd03677">
    <property type="entry name" value="MM_CoA_mutase_beta"/>
    <property type="match status" value="1"/>
</dbReference>
<protein>
    <submittedName>
        <fullName evidence="7">Methylmalonyl-CoA mutase</fullName>
    </submittedName>
</protein>
<dbReference type="Pfam" id="PF01642">
    <property type="entry name" value="MM_CoA_mutase"/>
    <property type="match status" value="1"/>
</dbReference>
<dbReference type="InterPro" id="IPR006099">
    <property type="entry name" value="MeMalonylCoA_mutase_a/b_cat"/>
</dbReference>
<accession>A0A4R9GAY8</accession>